<evidence type="ECO:0000256" key="5">
    <source>
        <dbReference type="SAM" id="MobiDB-lite"/>
    </source>
</evidence>
<dbReference type="Pfam" id="PF00440">
    <property type="entry name" value="TetR_N"/>
    <property type="match status" value="1"/>
</dbReference>
<dbReference type="InterPro" id="IPR054156">
    <property type="entry name" value="YxaF_TetR_C"/>
</dbReference>
<dbReference type="PANTHER" id="PTHR47506">
    <property type="entry name" value="TRANSCRIPTIONAL REGULATORY PROTEIN"/>
    <property type="match status" value="1"/>
</dbReference>
<evidence type="ECO:0000256" key="3">
    <source>
        <dbReference type="ARBA" id="ARBA00023163"/>
    </source>
</evidence>
<evidence type="ECO:0000256" key="4">
    <source>
        <dbReference type="PROSITE-ProRule" id="PRU00335"/>
    </source>
</evidence>
<dbReference type="PROSITE" id="PS50977">
    <property type="entry name" value="HTH_TETR_2"/>
    <property type="match status" value="1"/>
</dbReference>
<evidence type="ECO:0000259" key="6">
    <source>
        <dbReference type="PROSITE" id="PS50977"/>
    </source>
</evidence>
<dbReference type="EMBL" id="JBHSBL010000019">
    <property type="protein sequence ID" value="MFC4068962.1"/>
    <property type="molecule type" value="Genomic_DNA"/>
</dbReference>
<dbReference type="Gene3D" id="1.10.357.10">
    <property type="entry name" value="Tetracycline Repressor, domain 2"/>
    <property type="match status" value="1"/>
</dbReference>
<dbReference type="PANTHER" id="PTHR47506:SF3">
    <property type="entry name" value="HTH-TYPE TRANSCRIPTIONAL REGULATOR LMRA"/>
    <property type="match status" value="1"/>
</dbReference>
<reference evidence="8" key="1">
    <citation type="journal article" date="2019" name="Int. J. Syst. Evol. Microbiol.">
        <title>The Global Catalogue of Microorganisms (GCM) 10K type strain sequencing project: providing services to taxonomists for standard genome sequencing and annotation.</title>
        <authorList>
            <consortium name="The Broad Institute Genomics Platform"/>
            <consortium name="The Broad Institute Genome Sequencing Center for Infectious Disease"/>
            <person name="Wu L."/>
            <person name="Ma J."/>
        </authorList>
    </citation>
    <scope>NUCLEOTIDE SEQUENCE [LARGE SCALE GENOMIC DNA]</scope>
    <source>
        <strain evidence="8">TBRC 5832</strain>
    </source>
</reference>
<comment type="caution">
    <text evidence="7">The sequence shown here is derived from an EMBL/GenBank/DDBJ whole genome shotgun (WGS) entry which is preliminary data.</text>
</comment>
<dbReference type="InterPro" id="IPR001647">
    <property type="entry name" value="HTH_TetR"/>
</dbReference>
<keyword evidence="8" id="KW-1185">Reference proteome</keyword>
<feature type="domain" description="HTH tetR-type" evidence="6">
    <location>
        <begin position="6"/>
        <end position="66"/>
    </location>
</feature>
<sequence length="219" mass="22931">MGRTSSIDDEALLQRLSEVFRHSGYDGASLTALSSASGLQRASLYHRFPSGKPGMAAAVLEYVGRLFDAIVDPLTSVPDPSEAVEEMARRVGEFYADGRLSCVLDTMTLRGAPDDIRSRAAALATAWLTAMSDVARRAGASPPEAERRARAALVRVEGALIVARVLDDTTEFQLALADLPATLLGETPSPPPPSPPPPSPPPPSPPPPSPPPPSPPPAA</sequence>
<feature type="region of interest" description="Disordered" evidence="5">
    <location>
        <begin position="182"/>
        <end position="219"/>
    </location>
</feature>
<feature type="DNA-binding region" description="H-T-H motif" evidence="4">
    <location>
        <begin position="29"/>
        <end position="48"/>
    </location>
</feature>
<accession>A0ABV8IXJ3</accession>
<feature type="compositionally biased region" description="Pro residues" evidence="5">
    <location>
        <begin position="188"/>
        <end position="219"/>
    </location>
</feature>
<dbReference type="Pfam" id="PF21993">
    <property type="entry name" value="TetR_C_13_2"/>
    <property type="match status" value="1"/>
</dbReference>
<evidence type="ECO:0000256" key="1">
    <source>
        <dbReference type="ARBA" id="ARBA00023015"/>
    </source>
</evidence>
<dbReference type="Proteomes" id="UP001595867">
    <property type="component" value="Unassembled WGS sequence"/>
</dbReference>
<evidence type="ECO:0000313" key="7">
    <source>
        <dbReference type="EMBL" id="MFC4068962.1"/>
    </source>
</evidence>
<evidence type="ECO:0000313" key="8">
    <source>
        <dbReference type="Proteomes" id="UP001595867"/>
    </source>
</evidence>
<keyword evidence="2 4" id="KW-0238">DNA-binding</keyword>
<protein>
    <submittedName>
        <fullName evidence="7">TetR/AcrR family transcriptional regulator</fullName>
    </submittedName>
</protein>
<keyword evidence="3" id="KW-0804">Transcription</keyword>
<dbReference type="RefSeq" id="WP_378069844.1">
    <property type="nucleotide sequence ID" value="NZ_JBHSBL010000019.1"/>
</dbReference>
<evidence type="ECO:0000256" key="2">
    <source>
        <dbReference type="ARBA" id="ARBA00023125"/>
    </source>
</evidence>
<proteinExistence type="predicted"/>
<dbReference type="SUPFAM" id="SSF46689">
    <property type="entry name" value="Homeodomain-like"/>
    <property type="match status" value="1"/>
</dbReference>
<gene>
    <name evidence="7" type="ORF">ACFO0C_28865</name>
</gene>
<organism evidence="7 8">
    <name type="scientific">Actinoplanes subglobosus</name>
    <dbReference type="NCBI Taxonomy" id="1547892"/>
    <lineage>
        <taxon>Bacteria</taxon>
        <taxon>Bacillati</taxon>
        <taxon>Actinomycetota</taxon>
        <taxon>Actinomycetes</taxon>
        <taxon>Micromonosporales</taxon>
        <taxon>Micromonosporaceae</taxon>
        <taxon>Actinoplanes</taxon>
    </lineage>
</organism>
<keyword evidence="1" id="KW-0805">Transcription regulation</keyword>
<name>A0ABV8IXJ3_9ACTN</name>
<dbReference type="InterPro" id="IPR036271">
    <property type="entry name" value="Tet_transcr_reg_TetR-rel_C_sf"/>
</dbReference>
<dbReference type="InterPro" id="IPR009057">
    <property type="entry name" value="Homeodomain-like_sf"/>
</dbReference>
<dbReference type="SUPFAM" id="SSF48498">
    <property type="entry name" value="Tetracyclin repressor-like, C-terminal domain"/>
    <property type="match status" value="1"/>
</dbReference>